<keyword evidence="5" id="KW-0472">Membrane</keyword>
<dbReference type="InterPro" id="IPR006514">
    <property type="entry name" value="IRX15/GXM/AGM"/>
</dbReference>
<evidence type="ECO:0000256" key="5">
    <source>
        <dbReference type="ARBA" id="ARBA00023136"/>
    </source>
</evidence>
<organism evidence="7">
    <name type="scientific">Brassica napus</name>
    <name type="common">Rape</name>
    <dbReference type="NCBI Taxonomy" id="3708"/>
    <lineage>
        <taxon>Eukaryota</taxon>
        <taxon>Viridiplantae</taxon>
        <taxon>Streptophyta</taxon>
        <taxon>Embryophyta</taxon>
        <taxon>Tracheophyta</taxon>
        <taxon>Spermatophyta</taxon>
        <taxon>Magnoliopsida</taxon>
        <taxon>eudicotyledons</taxon>
        <taxon>Gunneridae</taxon>
        <taxon>Pentapetalae</taxon>
        <taxon>rosids</taxon>
        <taxon>malvids</taxon>
        <taxon>Brassicales</taxon>
        <taxon>Brassicaceae</taxon>
        <taxon>Brassiceae</taxon>
        <taxon>Brassica</taxon>
    </lineage>
</organism>
<evidence type="ECO:0000256" key="3">
    <source>
        <dbReference type="ARBA" id="ARBA00022989"/>
    </source>
</evidence>
<sequence length="120" mass="13890">MRHPTPDQTKKHLTIRVRIIGDDKSGANQQKHPRDLDQSISFSGYFAAEAPGRMAAIYSAAVMARNRKKPGITHVFLHDVNRNRRVEKTFDEEDEEKQKREKKRKKKKEKTKKNSCALSC</sequence>
<evidence type="ECO:0000256" key="4">
    <source>
        <dbReference type="ARBA" id="ARBA00023034"/>
    </source>
</evidence>
<feature type="region of interest" description="Disordered" evidence="6">
    <location>
        <begin position="86"/>
        <end position="120"/>
    </location>
</feature>
<keyword evidence="3" id="KW-1133">Transmembrane helix</keyword>
<proteinExistence type="predicted"/>
<dbReference type="AlphaFoldDB" id="A0A816IJK2"/>
<evidence type="ECO:0000256" key="6">
    <source>
        <dbReference type="SAM" id="MobiDB-lite"/>
    </source>
</evidence>
<evidence type="ECO:0000313" key="7">
    <source>
        <dbReference type="EMBL" id="CAF1710955.1"/>
    </source>
</evidence>
<evidence type="ECO:0000256" key="1">
    <source>
        <dbReference type="ARBA" id="ARBA00004194"/>
    </source>
</evidence>
<evidence type="ECO:0000256" key="2">
    <source>
        <dbReference type="ARBA" id="ARBA00022692"/>
    </source>
</evidence>
<dbReference type="Pfam" id="PF21729">
    <property type="entry name" value="IRX15_IRX15L_GXM"/>
    <property type="match status" value="1"/>
</dbReference>
<feature type="compositionally biased region" description="Basic residues" evidence="6">
    <location>
        <begin position="100"/>
        <end position="113"/>
    </location>
</feature>
<dbReference type="PANTHER" id="PTHR31444">
    <property type="entry name" value="OS11G0490100 PROTEIN"/>
    <property type="match status" value="1"/>
</dbReference>
<dbReference type="GO" id="GO:0045492">
    <property type="term" value="P:xylan biosynthetic process"/>
    <property type="evidence" value="ECO:0007669"/>
    <property type="project" value="InterPro"/>
</dbReference>
<keyword evidence="2" id="KW-0812">Transmembrane</keyword>
<keyword evidence="4" id="KW-0333">Golgi apparatus</keyword>
<gene>
    <name evidence="7" type="ORF">DARMORV10_C03P82970.1</name>
</gene>
<protein>
    <submittedName>
        <fullName evidence="7">(rape) hypothetical protein</fullName>
    </submittedName>
</protein>
<name>A0A816IJK2_BRANA</name>
<reference evidence="7" key="1">
    <citation type="submission" date="2021-01" db="EMBL/GenBank/DDBJ databases">
        <authorList>
            <consortium name="Genoscope - CEA"/>
            <person name="William W."/>
        </authorList>
    </citation>
    <scope>NUCLEOTIDE SEQUENCE</scope>
</reference>
<dbReference type="GO" id="GO:0000139">
    <property type="term" value="C:Golgi membrane"/>
    <property type="evidence" value="ECO:0007669"/>
    <property type="project" value="UniProtKB-SubCell"/>
</dbReference>
<accession>A0A816IJK2</accession>
<dbReference type="EMBL" id="HG994367">
    <property type="protein sequence ID" value="CAF1710955.1"/>
    <property type="molecule type" value="Genomic_DNA"/>
</dbReference>
<comment type="subcellular location">
    <subcellularLocation>
        <location evidence="1">Golgi apparatus membrane</location>
        <topology evidence="1">Single-pass membrane protein</topology>
    </subcellularLocation>
</comment>
<dbReference type="Proteomes" id="UP001295469">
    <property type="component" value="Chromosome C03"/>
</dbReference>